<dbReference type="EMBL" id="JAVDTF010000005">
    <property type="protein sequence ID" value="MDR6785983.1"/>
    <property type="molecule type" value="Genomic_DNA"/>
</dbReference>
<sequence length="235" mass="27027">MLIKTNIKNPFLFLFLLLPVTPIITTAQTNISFDTGITYNKLSLNSRNNIISTSKEGYIASINLNHKLTRLLILETSASMLQKNYSIKNKTAIYQNVKNTYFQFPVSLKYKTKLTNKLSASGTLGVYYAYWLRSNIDGLAPNVFELSSDNENVESIKLEYIKYAHDFNSEQDNRSEFGWVGKVELEYRIFKNFSCQLKGHYYQSLTSPQKQNPELEQPGYNNTFAATLGFGYYFK</sequence>
<keyword evidence="2" id="KW-1185">Reference proteome</keyword>
<protein>
    <submittedName>
        <fullName evidence="1">Uncharacterized protein</fullName>
    </submittedName>
</protein>
<name>A0ACC6L2V5_9SPHI</name>
<proteinExistence type="predicted"/>
<organism evidence="1 2">
    <name type="scientific">Pedobacter africanus</name>
    <dbReference type="NCBI Taxonomy" id="151894"/>
    <lineage>
        <taxon>Bacteria</taxon>
        <taxon>Pseudomonadati</taxon>
        <taxon>Bacteroidota</taxon>
        <taxon>Sphingobacteriia</taxon>
        <taxon>Sphingobacteriales</taxon>
        <taxon>Sphingobacteriaceae</taxon>
        <taxon>Pedobacter</taxon>
    </lineage>
</organism>
<gene>
    <name evidence="1" type="ORF">J2X78_004575</name>
</gene>
<comment type="caution">
    <text evidence="1">The sequence shown here is derived from an EMBL/GenBank/DDBJ whole genome shotgun (WGS) entry which is preliminary data.</text>
</comment>
<evidence type="ECO:0000313" key="1">
    <source>
        <dbReference type="EMBL" id="MDR6785983.1"/>
    </source>
</evidence>
<accession>A0ACC6L2V5</accession>
<dbReference type="Proteomes" id="UP001246858">
    <property type="component" value="Unassembled WGS sequence"/>
</dbReference>
<evidence type="ECO:0000313" key="2">
    <source>
        <dbReference type="Proteomes" id="UP001246858"/>
    </source>
</evidence>
<reference evidence="1" key="1">
    <citation type="submission" date="2023-07" db="EMBL/GenBank/DDBJ databases">
        <title>Sorghum-associated microbial communities from plants grown in Nebraska, USA.</title>
        <authorList>
            <person name="Schachtman D."/>
        </authorList>
    </citation>
    <scope>NUCLEOTIDE SEQUENCE</scope>
    <source>
        <strain evidence="1">2697</strain>
    </source>
</reference>